<dbReference type="InterPro" id="IPR000914">
    <property type="entry name" value="SBP_5_dom"/>
</dbReference>
<name>A0A346XU43_9ACTN</name>
<accession>A0A346XU43</accession>
<protein>
    <submittedName>
        <fullName evidence="4">Oligopeptide ABC transporter, periplasmic oligopeptide-binding protein OppA</fullName>
    </submittedName>
</protein>
<dbReference type="Pfam" id="PF00496">
    <property type="entry name" value="SBP_bac_5"/>
    <property type="match status" value="1"/>
</dbReference>
<dbReference type="RefSeq" id="WP_114590503.1">
    <property type="nucleotide sequence ID" value="NZ_CP031165.1"/>
</dbReference>
<feature type="signal peptide" evidence="2">
    <location>
        <begin position="1"/>
        <end position="29"/>
    </location>
</feature>
<dbReference type="PROSITE" id="PS51257">
    <property type="entry name" value="PROKAR_LIPOPROTEIN"/>
    <property type="match status" value="1"/>
</dbReference>
<dbReference type="PANTHER" id="PTHR30290">
    <property type="entry name" value="PERIPLASMIC BINDING COMPONENT OF ABC TRANSPORTER"/>
    <property type="match status" value="1"/>
</dbReference>
<keyword evidence="5" id="KW-1185">Reference proteome</keyword>
<feature type="region of interest" description="Disordered" evidence="1">
    <location>
        <begin position="25"/>
        <end position="76"/>
    </location>
</feature>
<dbReference type="InterPro" id="IPR030678">
    <property type="entry name" value="Peptide/Ni-bd"/>
</dbReference>
<reference evidence="4 5" key="1">
    <citation type="submission" date="2018-09" db="EMBL/GenBank/DDBJ databases">
        <title>Complete genome sequence of Euzebya sp. DY32-46 isolated from seawater of Pacific Ocean.</title>
        <authorList>
            <person name="Xu L."/>
            <person name="Wu Y.-H."/>
            <person name="Xu X.-W."/>
        </authorList>
    </citation>
    <scope>NUCLEOTIDE SEQUENCE [LARGE SCALE GENOMIC DNA]</scope>
    <source>
        <strain evidence="4 5">DY32-46</strain>
    </source>
</reference>
<proteinExistence type="predicted"/>
<evidence type="ECO:0000256" key="2">
    <source>
        <dbReference type="SAM" id="SignalP"/>
    </source>
</evidence>
<evidence type="ECO:0000259" key="3">
    <source>
        <dbReference type="Pfam" id="PF00496"/>
    </source>
</evidence>
<evidence type="ECO:0000313" key="5">
    <source>
        <dbReference type="Proteomes" id="UP000264006"/>
    </source>
</evidence>
<dbReference type="GO" id="GO:0042597">
    <property type="term" value="C:periplasmic space"/>
    <property type="evidence" value="ECO:0007669"/>
    <property type="project" value="UniProtKB-ARBA"/>
</dbReference>
<sequence length="587" mass="62524">MTTVSNRWAALLLLLVLVLSACSSTDDTADSTDDGAGGEDAAASDTPDDAGDSDDDAPDDDADDADDDTDDGAAASGTVATMRAAITGDEGTLTPYTYVTGFPGWNLLMLQYDSLMQIDVDGVPQPWLAESVDVSDDGLTYDMTLVDGVTWHDGEPFTAEDVVFTVDYFLANAAGRFSRNLGAVTEATADGDLGVTLTLEAPSPSFPLSTLSDVPILPEHVWSTVEDPETHQFEGPNVGTGPYTLEEYQSDTSYRLVANPDYFRGAPTVEELVIVQFADDAGALAAIRSGEVDVVFDQIAPEQVDLLGQQGTIEIAQGPEYSSQLLYFDASKAPFDDIAVRQAMSLAVDRQDLVDTVFLGAATVGSAGWIHPDQPTFNAEVETTTDLEQANALLEDAGYTDSDGDGIREADGEPMSYELLTPSGDSLRLRTAELVAAMLADVGIQANVSSVEQATWEEAVWPGFDVANGRNYDLAMWGWSAPIQADASRVASLVHSEIEIGSLNLTAFADPEMDEVAQALTVEGDDATRTELIGELQSLFAERLPFVTLLYPDGAYAYDAAVYDDWAFVNGQGIVSKLSLLEPAARP</sequence>
<dbReference type="KEGG" id="euz:DVS28_a1039"/>
<dbReference type="OrthoDB" id="9764591at2"/>
<dbReference type="Proteomes" id="UP000264006">
    <property type="component" value="Chromosome"/>
</dbReference>
<evidence type="ECO:0000313" key="4">
    <source>
        <dbReference type="EMBL" id="AXV05740.1"/>
    </source>
</evidence>
<feature type="compositionally biased region" description="Acidic residues" evidence="1">
    <location>
        <begin position="27"/>
        <end position="37"/>
    </location>
</feature>
<feature type="compositionally biased region" description="Acidic residues" evidence="1">
    <location>
        <begin position="46"/>
        <end position="71"/>
    </location>
</feature>
<dbReference type="Gene3D" id="3.10.105.10">
    <property type="entry name" value="Dipeptide-binding Protein, Domain 3"/>
    <property type="match status" value="1"/>
</dbReference>
<feature type="domain" description="Solute-binding protein family 5" evidence="3">
    <location>
        <begin position="124"/>
        <end position="489"/>
    </location>
</feature>
<dbReference type="EMBL" id="CP031165">
    <property type="protein sequence ID" value="AXV05740.1"/>
    <property type="molecule type" value="Genomic_DNA"/>
</dbReference>
<dbReference type="Gene3D" id="3.40.190.10">
    <property type="entry name" value="Periplasmic binding protein-like II"/>
    <property type="match status" value="1"/>
</dbReference>
<dbReference type="SUPFAM" id="SSF53850">
    <property type="entry name" value="Periplasmic binding protein-like II"/>
    <property type="match status" value="1"/>
</dbReference>
<dbReference type="AlphaFoldDB" id="A0A346XU43"/>
<dbReference type="GO" id="GO:1904680">
    <property type="term" value="F:peptide transmembrane transporter activity"/>
    <property type="evidence" value="ECO:0007669"/>
    <property type="project" value="TreeGrafter"/>
</dbReference>
<organism evidence="4 5">
    <name type="scientific">Euzebya pacifica</name>
    <dbReference type="NCBI Taxonomy" id="1608957"/>
    <lineage>
        <taxon>Bacteria</taxon>
        <taxon>Bacillati</taxon>
        <taxon>Actinomycetota</taxon>
        <taxon>Nitriliruptoria</taxon>
        <taxon>Euzebyales</taxon>
    </lineage>
</organism>
<keyword evidence="2" id="KW-0732">Signal</keyword>
<dbReference type="GO" id="GO:0043190">
    <property type="term" value="C:ATP-binding cassette (ABC) transporter complex"/>
    <property type="evidence" value="ECO:0007669"/>
    <property type="project" value="InterPro"/>
</dbReference>
<dbReference type="PIRSF" id="PIRSF002741">
    <property type="entry name" value="MppA"/>
    <property type="match status" value="1"/>
</dbReference>
<feature type="chain" id="PRO_5017021626" evidence="2">
    <location>
        <begin position="30"/>
        <end position="587"/>
    </location>
</feature>
<evidence type="ECO:0000256" key="1">
    <source>
        <dbReference type="SAM" id="MobiDB-lite"/>
    </source>
</evidence>
<dbReference type="InterPro" id="IPR039424">
    <property type="entry name" value="SBP_5"/>
</dbReference>
<gene>
    <name evidence="4" type="ORF">DVS28_a1039</name>
</gene>
<dbReference type="GO" id="GO:0015833">
    <property type="term" value="P:peptide transport"/>
    <property type="evidence" value="ECO:0007669"/>
    <property type="project" value="TreeGrafter"/>
</dbReference>